<accession>A0A5C1YLB0</accession>
<dbReference type="GO" id="GO:0008610">
    <property type="term" value="P:lipid biosynthetic process"/>
    <property type="evidence" value="ECO:0007669"/>
    <property type="project" value="InterPro"/>
</dbReference>
<dbReference type="GO" id="GO:0008168">
    <property type="term" value="F:methyltransferase activity"/>
    <property type="evidence" value="ECO:0007669"/>
    <property type="project" value="UniProtKB-KW"/>
</dbReference>
<gene>
    <name evidence="6" type="ORF">FLP30_00175</name>
</gene>
<evidence type="ECO:0000313" key="7">
    <source>
        <dbReference type="Proteomes" id="UP000324536"/>
    </source>
</evidence>
<dbReference type="GO" id="GO:0032259">
    <property type="term" value="P:methylation"/>
    <property type="evidence" value="ECO:0007669"/>
    <property type="project" value="UniProtKB-KW"/>
</dbReference>
<dbReference type="EMBL" id="CP043506">
    <property type="protein sequence ID" value="QEO16358.1"/>
    <property type="molecule type" value="Genomic_DNA"/>
</dbReference>
<dbReference type="RefSeq" id="WP_149277806.1">
    <property type="nucleotide sequence ID" value="NZ_CP043506.1"/>
</dbReference>
<keyword evidence="4" id="KW-0949">S-adenosyl-L-methionine</keyword>
<evidence type="ECO:0000256" key="3">
    <source>
        <dbReference type="ARBA" id="ARBA00022679"/>
    </source>
</evidence>
<protein>
    <submittedName>
        <fullName evidence="6">Class I SAM-dependent methyltransferase</fullName>
    </submittedName>
</protein>
<reference evidence="6 7" key="1">
    <citation type="submission" date="2019-09" db="EMBL/GenBank/DDBJ databases">
        <title>Genome sequencing of strain KACC 21233.</title>
        <authorList>
            <person name="Heo J."/>
            <person name="Kim S.-J."/>
            <person name="Kim J.-S."/>
            <person name="Hong S.-B."/>
            <person name="Kwon S.-W."/>
        </authorList>
    </citation>
    <scope>NUCLEOTIDE SEQUENCE [LARGE SCALE GENOMIC DNA]</scope>
    <source>
        <strain evidence="6 7">KACC 21233</strain>
    </source>
</reference>
<dbReference type="PANTHER" id="PTHR43667">
    <property type="entry name" value="CYCLOPROPANE-FATTY-ACYL-PHOSPHOLIPID SYNTHASE"/>
    <property type="match status" value="1"/>
</dbReference>
<evidence type="ECO:0000256" key="2">
    <source>
        <dbReference type="ARBA" id="ARBA00022603"/>
    </source>
</evidence>
<organism evidence="6 7">
    <name type="scientific">Acetobacter vaccinii</name>
    <dbReference type="NCBI Taxonomy" id="2592655"/>
    <lineage>
        <taxon>Bacteria</taxon>
        <taxon>Pseudomonadati</taxon>
        <taxon>Pseudomonadota</taxon>
        <taxon>Alphaproteobacteria</taxon>
        <taxon>Acetobacterales</taxon>
        <taxon>Acetobacteraceae</taxon>
        <taxon>Acetobacter</taxon>
    </lineage>
</organism>
<dbReference type="InterPro" id="IPR050723">
    <property type="entry name" value="CFA/CMAS"/>
</dbReference>
<dbReference type="SUPFAM" id="SSF53335">
    <property type="entry name" value="S-adenosyl-L-methionine-dependent methyltransferases"/>
    <property type="match status" value="1"/>
</dbReference>
<keyword evidence="2 6" id="KW-0489">Methyltransferase</keyword>
<dbReference type="KEGG" id="acek:FLP30_00175"/>
<dbReference type="Proteomes" id="UP000324536">
    <property type="component" value="Chromosome"/>
</dbReference>
<dbReference type="CDD" id="cd02440">
    <property type="entry name" value="AdoMet_MTases"/>
    <property type="match status" value="1"/>
</dbReference>
<comment type="similarity">
    <text evidence="1">Belongs to the CFA/CMAS family.</text>
</comment>
<evidence type="ECO:0000256" key="5">
    <source>
        <dbReference type="ARBA" id="ARBA00023098"/>
    </source>
</evidence>
<dbReference type="InterPro" id="IPR003333">
    <property type="entry name" value="CMAS"/>
</dbReference>
<sequence length="404" mass="45559">MQHLLDRVLKQFVQAGSLGVRWPDGAVQQYVGPQAGPQAGVWLKNAAAVRALLFNPGLAFGESYMEGAVAPLDCSLYDLLHLLMLNAMRPGGHVVEQLGAALRYVRRGWIQFNPTARSRRNVAHHYDLGNQLYALFLDKDWQYSCAYFRHGDETLEAAQEAKKRHIASKLMLDRPGLEVLDIGCGWGGMALTLARDYGAIVTGITLSEEQLTFARQRAQQAGLEKQVRFELLDYRHLQRQFDRIVSVGMFEHVGIGHYQTFFEVIRKSLKADGVALVHSIGRNDGPGTTNPWVNKYIFPGGYSPALSEVFGAVERSGLWVTDCEVLRLHYARTLACWRERFAARRAEAVALYDERFARMFEFYLAASELAFEVQGHMNFQLQLSPSLTAVPLTRDYMTQAENRN</sequence>
<evidence type="ECO:0000256" key="1">
    <source>
        <dbReference type="ARBA" id="ARBA00010815"/>
    </source>
</evidence>
<dbReference type="InterPro" id="IPR029063">
    <property type="entry name" value="SAM-dependent_MTases_sf"/>
</dbReference>
<dbReference type="PANTHER" id="PTHR43667:SF1">
    <property type="entry name" value="CYCLOPROPANE-FATTY-ACYL-PHOSPHOLIPID SYNTHASE"/>
    <property type="match status" value="1"/>
</dbReference>
<dbReference type="AlphaFoldDB" id="A0A5C1YLB0"/>
<name>A0A5C1YLB0_9PROT</name>
<dbReference type="OrthoDB" id="9782855at2"/>
<evidence type="ECO:0000256" key="4">
    <source>
        <dbReference type="ARBA" id="ARBA00022691"/>
    </source>
</evidence>
<keyword evidence="7" id="KW-1185">Reference proteome</keyword>
<dbReference type="Pfam" id="PF02353">
    <property type="entry name" value="CMAS"/>
    <property type="match status" value="1"/>
</dbReference>
<dbReference type="Gene3D" id="3.40.50.150">
    <property type="entry name" value="Vaccinia Virus protein VP39"/>
    <property type="match status" value="1"/>
</dbReference>
<dbReference type="PIRSF" id="PIRSF003085">
    <property type="entry name" value="CMAS"/>
    <property type="match status" value="1"/>
</dbReference>
<proteinExistence type="inferred from homology"/>
<keyword evidence="5" id="KW-0443">Lipid metabolism</keyword>
<keyword evidence="3 6" id="KW-0808">Transferase</keyword>
<evidence type="ECO:0000313" key="6">
    <source>
        <dbReference type="EMBL" id="QEO16358.1"/>
    </source>
</evidence>